<dbReference type="Proteomes" id="UP000319257">
    <property type="component" value="Unassembled WGS sequence"/>
</dbReference>
<dbReference type="GO" id="GO:0033609">
    <property type="term" value="P:oxalate metabolic process"/>
    <property type="evidence" value="ECO:0007669"/>
    <property type="project" value="InterPro"/>
</dbReference>
<dbReference type="AlphaFoldDB" id="A0A507B8Z6"/>
<proteinExistence type="predicted"/>
<keyword evidence="5" id="KW-0732">Signal</keyword>
<evidence type="ECO:0000313" key="8">
    <source>
        <dbReference type="Proteomes" id="UP000319257"/>
    </source>
</evidence>
<dbReference type="RefSeq" id="XP_030995242.1">
    <property type="nucleotide sequence ID" value="XM_031140587.1"/>
</dbReference>
<evidence type="ECO:0000256" key="1">
    <source>
        <dbReference type="ARBA" id="ARBA00022723"/>
    </source>
</evidence>
<dbReference type="NCBIfam" id="TIGR03404">
    <property type="entry name" value="bicupin_oxalic"/>
    <property type="match status" value="1"/>
</dbReference>
<dbReference type="SUPFAM" id="SSF51182">
    <property type="entry name" value="RmlC-like cupins"/>
    <property type="match status" value="1"/>
</dbReference>
<gene>
    <name evidence="7" type="ORF">E0L32_006002</name>
</gene>
<feature type="chain" id="PRO_5021313945" description="Cupin type-1 domain-containing protein" evidence="5">
    <location>
        <begin position="22"/>
        <end position="547"/>
    </location>
</feature>
<dbReference type="InParanoid" id="A0A507B8Z6"/>
<keyword evidence="3" id="KW-0464">Manganese</keyword>
<keyword evidence="8" id="KW-1185">Reference proteome</keyword>
<feature type="binding site" evidence="3">
    <location>
        <position position="241"/>
    </location>
    <ligand>
        <name>Mn(2+)</name>
        <dbReference type="ChEBI" id="CHEBI:29035"/>
        <label>1</label>
    </ligand>
</feature>
<feature type="region of interest" description="Disordered" evidence="4">
    <location>
        <begin position="56"/>
        <end position="75"/>
    </location>
</feature>
<name>A0A507B8Z6_9PEZI</name>
<comment type="cofactor">
    <cofactor evidence="3">
        <name>Mn(2+)</name>
        <dbReference type="ChEBI" id="CHEBI:29035"/>
    </cofactor>
    <text evidence="3">Binds 2 manganese ions per subunit.</text>
</comment>
<dbReference type="GO" id="GO:0046872">
    <property type="term" value="F:metal ion binding"/>
    <property type="evidence" value="ECO:0007669"/>
    <property type="project" value="UniProtKB-KW"/>
</dbReference>
<dbReference type="InterPro" id="IPR051610">
    <property type="entry name" value="GPI/OXD"/>
</dbReference>
<dbReference type="InterPro" id="IPR006045">
    <property type="entry name" value="Cupin_1"/>
</dbReference>
<feature type="domain" description="Cupin type-1" evidence="6">
    <location>
        <begin position="150"/>
        <end position="293"/>
    </location>
</feature>
<feature type="signal peptide" evidence="5">
    <location>
        <begin position="1"/>
        <end position="21"/>
    </location>
</feature>
<reference evidence="7 8" key="1">
    <citation type="submission" date="2019-06" db="EMBL/GenBank/DDBJ databases">
        <title>Draft genome sequence of the filamentous fungus Phialemoniopsis curvata isolated from diesel fuel.</title>
        <authorList>
            <person name="Varaljay V.A."/>
            <person name="Lyon W.J."/>
            <person name="Crouch A.L."/>
            <person name="Drake C.E."/>
            <person name="Hollomon J.M."/>
            <person name="Nadeau L.J."/>
            <person name="Nunn H.S."/>
            <person name="Stevenson B.S."/>
            <person name="Bojanowski C.L."/>
            <person name="Crookes-Goodson W.J."/>
        </authorList>
    </citation>
    <scope>NUCLEOTIDE SEQUENCE [LARGE SCALE GENOMIC DNA]</scope>
    <source>
        <strain evidence="7 8">D216</strain>
    </source>
</reference>
<dbReference type="CDD" id="cd20304">
    <property type="entry name" value="cupin_OxDC_N"/>
    <property type="match status" value="1"/>
</dbReference>
<protein>
    <recommendedName>
        <fullName evidence="6">Cupin type-1 domain-containing protein</fullName>
    </recommendedName>
</protein>
<dbReference type="EMBL" id="SKBQ01000033">
    <property type="protein sequence ID" value="TPX13531.1"/>
    <property type="molecule type" value="Genomic_DNA"/>
</dbReference>
<feature type="binding site" evidence="3">
    <location>
        <position position="379"/>
    </location>
    <ligand>
        <name>Mn(2+)</name>
        <dbReference type="ChEBI" id="CHEBI:29035"/>
        <label>2</label>
    </ligand>
</feature>
<feature type="compositionally biased region" description="Basic and acidic residues" evidence="4">
    <location>
        <begin position="527"/>
        <end position="541"/>
    </location>
</feature>
<feature type="domain" description="Cupin type-1" evidence="6">
    <location>
        <begin position="334"/>
        <end position="475"/>
    </location>
</feature>
<evidence type="ECO:0000256" key="2">
    <source>
        <dbReference type="PIRSR" id="PIRSR617774-1"/>
    </source>
</evidence>
<feature type="binding site" evidence="3">
    <location>
        <position position="381"/>
    </location>
    <ligand>
        <name>Mn(2+)</name>
        <dbReference type="ChEBI" id="CHEBI:29035"/>
        <label>2</label>
    </ligand>
</feature>
<dbReference type="InterPro" id="IPR011051">
    <property type="entry name" value="RmlC_Cupin_sf"/>
</dbReference>
<dbReference type="SMART" id="SM00835">
    <property type="entry name" value="Cupin_1"/>
    <property type="match status" value="2"/>
</dbReference>
<accession>A0A507B8Z6</accession>
<dbReference type="InterPro" id="IPR017774">
    <property type="entry name" value="Bicupin_oxalate_deCO2ase/Oxase"/>
</dbReference>
<organism evidence="7 8">
    <name type="scientific">Thyridium curvatum</name>
    <dbReference type="NCBI Taxonomy" id="1093900"/>
    <lineage>
        <taxon>Eukaryota</taxon>
        <taxon>Fungi</taxon>
        <taxon>Dikarya</taxon>
        <taxon>Ascomycota</taxon>
        <taxon>Pezizomycotina</taxon>
        <taxon>Sordariomycetes</taxon>
        <taxon>Sordariomycetidae</taxon>
        <taxon>Thyridiales</taxon>
        <taxon>Thyridiaceae</taxon>
        <taxon>Thyridium</taxon>
    </lineage>
</organism>
<feature type="active site" description="Proton donor" evidence="2">
    <location>
        <position position="439"/>
    </location>
</feature>
<evidence type="ECO:0000259" key="6">
    <source>
        <dbReference type="SMART" id="SM00835"/>
    </source>
</evidence>
<dbReference type="CDD" id="cd20305">
    <property type="entry name" value="cupin_OxDC_C"/>
    <property type="match status" value="1"/>
</dbReference>
<dbReference type="Gene3D" id="2.60.120.10">
    <property type="entry name" value="Jelly Rolls"/>
    <property type="match status" value="2"/>
</dbReference>
<evidence type="ECO:0000256" key="5">
    <source>
        <dbReference type="SAM" id="SignalP"/>
    </source>
</evidence>
<dbReference type="PANTHER" id="PTHR35848:SF9">
    <property type="entry name" value="SLL1358 PROTEIN"/>
    <property type="match status" value="1"/>
</dbReference>
<dbReference type="InterPro" id="IPR014710">
    <property type="entry name" value="RmlC-like_jellyroll"/>
</dbReference>
<dbReference type="OrthoDB" id="10263073at2759"/>
<dbReference type="STRING" id="1093900.A0A507B8Z6"/>
<feature type="binding site" evidence="3">
    <location>
        <position position="425"/>
    </location>
    <ligand>
        <name>Mn(2+)</name>
        <dbReference type="ChEBI" id="CHEBI:29035"/>
        <label>2</label>
    </ligand>
</feature>
<dbReference type="PANTHER" id="PTHR35848">
    <property type="entry name" value="OXALATE-BINDING PROTEIN"/>
    <property type="match status" value="1"/>
</dbReference>
<sequence>MYRQGALLALGLLQAMPFALAAPAPQMGDFGENSGAVGGISPPIPTVTAATGALRGSEDLLGGRTPDPDTSDPDESAIVENPQFVNGQGADSKLGLYLDFDGIEVPQPVRGGFGATDPGPRTYDYERLNPDLFAPPGTDNGAVEQAVWPLGLSHNRLGSQPGAGWARQQNTDQLPSATAMAGVDMRLAPHAYRELHWHTANEWSLVLKGCARVSSIDTDGASFVDDVCAGDVWFFPSGYPHSIQAFGQGVEFLLVFDDGAFSEDETFLVSEMFLRTPVSVLAKNFEADPSAFKNIPQGELYIFNGTPQPKEIDKTQNLTSSAGSLSGTNKSQTYHWSKQEPFQVPGGSVKILDSTTFPVAPNFAAALVTVQPGAMREIHWHTTSPEWNYFLQGSARVTVFKAPEAARTFDFTAGSVGYIPQAASHYVENTGNEDVIFLEVLQAPVFSDISAAQWLALTPKQVVQDHLKLAEGVWESLPREKQFMKTGDKNMTAIATAAVGNGGSGSGSSSSSTMASPSYTPSAAAKRPRDIKDDGVQETRRKVTFFA</sequence>
<feature type="binding site" evidence="3">
    <location>
        <position position="202"/>
    </location>
    <ligand>
        <name>Mn(2+)</name>
        <dbReference type="ChEBI" id="CHEBI:29035"/>
        <label>1</label>
    </ligand>
</feature>
<feature type="binding site" evidence="3">
    <location>
        <position position="196"/>
    </location>
    <ligand>
        <name>Mn(2+)</name>
        <dbReference type="ChEBI" id="CHEBI:29035"/>
        <label>1</label>
    </ligand>
</feature>
<comment type="caution">
    <text evidence="7">The sequence shown here is derived from an EMBL/GenBank/DDBJ whole genome shotgun (WGS) entry which is preliminary data.</text>
</comment>
<feature type="binding site" evidence="3">
    <location>
        <position position="198"/>
    </location>
    <ligand>
        <name>Mn(2+)</name>
        <dbReference type="ChEBI" id="CHEBI:29035"/>
        <label>1</label>
    </ligand>
</feature>
<keyword evidence="1 3" id="KW-0479">Metal-binding</keyword>
<dbReference type="GeneID" id="41973449"/>
<evidence type="ECO:0000256" key="4">
    <source>
        <dbReference type="SAM" id="MobiDB-lite"/>
    </source>
</evidence>
<feature type="region of interest" description="Disordered" evidence="4">
    <location>
        <begin position="501"/>
        <end position="547"/>
    </location>
</feature>
<evidence type="ECO:0000313" key="7">
    <source>
        <dbReference type="EMBL" id="TPX13531.1"/>
    </source>
</evidence>
<dbReference type="Pfam" id="PF00190">
    <property type="entry name" value="Cupin_1"/>
    <property type="match status" value="2"/>
</dbReference>
<feature type="binding site" evidence="3">
    <location>
        <position position="386"/>
    </location>
    <ligand>
        <name>Mn(2+)</name>
        <dbReference type="ChEBI" id="CHEBI:29035"/>
        <label>2</label>
    </ligand>
</feature>
<feature type="compositionally biased region" description="Low complexity" evidence="4">
    <location>
        <begin position="507"/>
        <end position="525"/>
    </location>
</feature>
<evidence type="ECO:0000256" key="3">
    <source>
        <dbReference type="PIRSR" id="PIRSR617774-2"/>
    </source>
</evidence>